<gene>
    <name evidence="1" type="ORF">HF526_32245</name>
</gene>
<reference evidence="1 2" key="1">
    <citation type="submission" date="2020-04" db="EMBL/GenBank/DDBJ databases">
        <authorList>
            <person name="Klaysubun C."/>
            <person name="Duangmal K."/>
            <person name="Lipun K."/>
        </authorList>
    </citation>
    <scope>NUCLEOTIDE SEQUENCE [LARGE SCALE GENOMIC DNA]</scope>
    <source>
        <strain evidence="1 2">K10HN5</strain>
    </source>
</reference>
<feature type="non-terminal residue" evidence="1">
    <location>
        <position position="1"/>
    </location>
</feature>
<comment type="caution">
    <text evidence="1">The sequence shown here is derived from an EMBL/GenBank/DDBJ whole genome shotgun (WGS) entry which is preliminary data.</text>
</comment>
<evidence type="ECO:0000313" key="1">
    <source>
        <dbReference type="EMBL" id="NMI01934.1"/>
    </source>
</evidence>
<keyword evidence="2" id="KW-1185">Reference proteome</keyword>
<sequence>DRIVVGREKLTSIFAVPVVVRGTVHAVLYGAVRDTQPIGVRAEGPMTPGLPAGD</sequence>
<dbReference type="EMBL" id="JAAXLA010000109">
    <property type="protein sequence ID" value="NMI01934.1"/>
    <property type="molecule type" value="Genomic_DNA"/>
</dbReference>
<accession>A0ABX1SK29</accession>
<evidence type="ECO:0000313" key="2">
    <source>
        <dbReference type="Proteomes" id="UP000820669"/>
    </source>
</evidence>
<dbReference type="Proteomes" id="UP000820669">
    <property type="component" value="Unassembled WGS sequence"/>
</dbReference>
<proteinExistence type="predicted"/>
<name>A0ABX1SK29_9PSEU</name>
<organism evidence="1 2">
    <name type="scientific">Pseudonocardia acidicola</name>
    <dbReference type="NCBI Taxonomy" id="2724939"/>
    <lineage>
        <taxon>Bacteria</taxon>
        <taxon>Bacillati</taxon>
        <taxon>Actinomycetota</taxon>
        <taxon>Actinomycetes</taxon>
        <taxon>Pseudonocardiales</taxon>
        <taxon>Pseudonocardiaceae</taxon>
        <taxon>Pseudonocardia</taxon>
    </lineage>
</organism>
<protein>
    <submittedName>
        <fullName evidence="1">Uncharacterized protein</fullName>
    </submittedName>
</protein>